<dbReference type="InterPro" id="IPR020568">
    <property type="entry name" value="Ribosomal_Su5_D2-typ_SF"/>
</dbReference>
<evidence type="ECO:0000256" key="5">
    <source>
        <dbReference type="ARBA" id="ARBA00023134"/>
    </source>
</evidence>
<keyword evidence="3 7" id="KW-0251">Elongation factor</keyword>
<dbReference type="InterPro" id="IPR035647">
    <property type="entry name" value="EFG_III/V"/>
</dbReference>
<dbReference type="NCBIfam" id="NF009381">
    <property type="entry name" value="PRK12740.1-5"/>
    <property type="match status" value="1"/>
</dbReference>
<dbReference type="Pfam" id="PF03764">
    <property type="entry name" value="EFG_IV"/>
    <property type="match status" value="1"/>
</dbReference>
<feature type="binding site" evidence="7">
    <location>
        <begin position="87"/>
        <end position="91"/>
    </location>
    <ligand>
        <name>GTP</name>
        <dbReference type="ChEBI" id="CHEBI:37565"/>
    </ligand>
</feature>
<dbReference type="Pfam" id="PF22042">
    <property type="entry name" value="EF-G_D2"/>
    <property type="match status" value="1"/>
</dbReference>
<dbReference type="EMBL" id="CP099837">
    <property type="protein sequence ID" value="USY19611.1"/>
    <property type="molecule type" value="Genomic_DNA"/>
</dbReference>
<dbReference type="Gene3D" id="2.40.30.10">
    <property type="entry name" value="Translation factors"/>
    <property type="match status" value="1"/>
</dbReference>
<dbReference type="InterPro" id="IPR005517">
    <property type="entry name" value="Transl_elong_EFG/EF2_IV"/>
</dbReference>
<dbReference type="InterPro" id="IPR000640">
    <property type="entry name" value="EFG_V-like"/>
</dbReference>
<dbReference type="GO" id="GO:0003746">
    <property type="term" value="F:translation elongation factor activity"/>
    <property type="evidence" value="ECO:0007669"/>
    <property type="project" value="UniProtKB-KW"/>
</dbReference>
<dbReference type="HAMAP" id="MF_00054_B">
    <property type="entry name" value="EF_G_EF_2_B"/>
    <property type="match status" value="1"/>
</dbReference>
<dbReference type="Pfam" id="PF14492">
    <property type="entry name" value="EFG_III"/>
    <property type="match status" value="1"/>
</dbReference>
<dbReference type="PANTHER" id="PTHR43261:SF1">
    <property type="entry name" value="RIBOSOME-RELEASING FACTOR 2, MITOCHONDRIAL"/>
    <property type="match status" value="1"/>
</dbReference>
<dbReference type="InterPro" id="IPR005225">
    <property type="entry name" value="Small_GTP-bd"/>
</dbReference>
<dbReference type="CDD" id="cd01434">
    <property type="entry name" value="EFG_mtEFG1_IV"/>
    <property type="match status" value="1"/>
</dbReference>
<dbReference type="InterPro" id="IPR027417">
    <property type="entry name" value="P-loop_NTPase"/>
</dbReference>
<dbReference type="RefSeq" id="WP_254418807.1">
    <property type="nucleotide sequence ID" value="NZ_BAAAJB010000072.1"/>
</dbReference>
<dbReference type="InterPro" id="IPR014721">
    <property type="entry name" value="Ribsml_uS5_D2-typ_fold_subgr"/>
</dbReference>
<dbReference type="Gene3D" id="3.30.230.10">
    <property type="match status" value="1"/>
</dbReference>
<dbReference type="CDD" id="cd03713">
    <property type="entry name" value="EFG_mtEFG_C"/>
    <property type="match status" value="1"/>
</dbReference>
<evidence type="ECO:0000256" key="1">
    <source>
        <dbReference type="ARBA" id="ARBA00005870"/>
    </source>
</evidence>
<sequence length="710" mass="76765">MATTQLNLAAVRNIGIMAHIDAGKTTTTTERILYYTGVSHKVGEVHDGTTAMDFLPEEREHGITITSAATTCVWTVDGVAHTVNLIDTPGHIDFTAEVERCLRVLDGAVAVFDGVAGVEPQSETVWRQADRYGVPRICFVNKLDRVGADFARCVDMIAERLGAVPLVLQLPIGAEAGFRGVVDLVRMRALVWPADTALGEDYEDVAVPEELVERARRWRERLLETLAERDTGLMDLYLRGIEPTQEQVHRAVLGLTLGADSGTDETVTPVLCGTAFKNKGVQPLLDAVVRYLPSPLDVMPAEGHLPGDPDTAVTRDTTDEAPTAALAFKIMSDPHLGRLTFLRVYSGRIGTGTTLLNTAKGHRERIGKIYRMHADKREEIASVGAGDIVAVMGLKRTTTGETLCDPAAPVILESMEFPAPVIQVSVEPRSRGDQDKLAAAIQRLAEEDPSFRVHTDAETGQTILGGMGELHLEILTHRMGREFGVAANVGRPRVAYRETLGRSAEVEYTHRKQTGGKGQFARVRIRVEPLPNPGNTDAGADLDFVNAVTGGRVPREFIPSVAEGCGQAMRLGVLAGYELTGVRVTLLDGAAHSEDSSELAFRTAAFQAFREAATQAAPVLLEPVMDVEVTTPEEHMGDVIGDLNARRGRVRSMVDRHGAKAVSALVPLAEMFGYVGDLRGRTSGRADYTMRFDSYAEVPKSVAAEVAARA</sequence>
<evidence type="ECO:0000256" key="7">
    <source>
        <dbReference type="HAMAP-Rule" id="MF_00054"/>
    </source>
</evidence>
<proteinExistence type="inferred from homology"/>
<evidence type="ECO:0000256" key="3">
    <source>
        <dbReference type="ARBA" id="ARBA00022768"/>
    </source>
</evidence>
<comment type="function">
    <text evidence="6 7">Catalyzes the GTP-dependent ribosomal translocation step during translation elongation. During this step, the ribosome changes from the pre-translocational (PRE) to the post-translocational (POST) state as the newly formed A-site-bound peptidyl-tRNA and P-site-bound deacylated tRNA move to the P and E sites, respectively. Catalyzes the coordinated movement of the two tRNA molecules, the mRNA and conformational changes in the ribosome.</text>
</comment>
<dbReference type="CDD" id="cd16262">
    <property type="entry name" value="EFG_III"/>
    <property type="match status" value="1"/>
</dbReference>
<evidence type="ECO:0000256" key="4">
    <source>
        <dbReference type="ARBA" id="ARBA00022917"/>
    </source>
</evidence>
<dbReference type="SUPFAM" id="SSF54980">
    <property type="entry name" value="EF-G C-terminal domain-like"/>
    <property type="match status" value="2"/>
</dbReference>
<dbReference type="SMART" id="SM00889">
    <property type="entry name" value="EFG_IV"/>
    <property type="match status" value="1"/>
</dbReference>
<dbReference type="Gene3D" id="3.40.50.300">
    <property type="entry name" value="P-loop containing nucleotide triphosphate hydrolases"/>
    <property type="match status" value="1"/>
</dbReference>
<reference evidence="10" key="1">
    <citation type="submission" date="2022-06" db="EMBL/GenBank/DDBJ databases">
        <authorList>
            <person name="Ping M."/>
        </authorList>
    </citation>
    <scope>NUCLEOTIDE SEQUENCE</scope>
    <source>
        <strain evidence="10">JCM11759T</strain>
    </source>
</reference>
<dbReference type="PRINTS" id="PR00315">
    <property type="entry name" value="ELONGATNFCT"/>
</dbReference>
<dbReference type="InterPro" id="IPR009022">
    <property type="entry name" value="EFG_III"/>
</dbReference>
<dbReference type="Gene3D" id="3.30.70.240">
    <property type="match status" value="1"/>
</dbReference>
<comment type="similarity">
    <text evidence="1 7">Belongs to the TRAFAC class translation factor GTPase superfamily. Classic translation factor GTPase family. EF-G/EF-2 subfamily.</text>
</comment>
<dbReference type="CDD" id="cd01886">
    <property type="entry name" value="EF-G"/>
    <property type="match status" value="1"/>
</dbReference>
<dbReference type="Gene3D" id="3.30.70.870">
    <property type="entry name" value="Elongation Factor G (Translational Gtpase), domain 3"/>
    <property type="match status" value="1"/>
</dbReference>
<dbReference type="SUPFAM" id="SSF50447">
    <property type="entry name" value="Translation proteins"/>
    <property type="match status" value="1"/>
</dbReference>
<feature type="binding site" evidence="7">
    <location>
        <begin position="141"/>
        <end position="144"/>
    </location>
    <ligand>
        <name>GTP</name>
        <dbReference type="ChEBI" id="CHEBI:37565"/>
    </ligand>
</feature>
<dbReference type="PROSITE" id="PS51722">
    <property type="entry name" value="G_TR_2"/>
    <property type="match status" value="1"/>
</dbReference>
<dbReference type="InterPro" id="IPR041095">
    <property type="entry name" value="EFG_II"/>
</dbReference>
<dbReference type="Pfam" id="PF00009">
    <property type="entry name" value="GTP_EFTU"/>
    <property type="match status" value="1"/>
</dbReference>
<dbReference type="NCBIfam" id="TIGR00484">
    <property type="entry name" value="EF-G"/>
    <property type="match status" value="1"/>
</dbReference>
<keyword evidence="5 7" id="KW-0342">GTP-binding</keyword>
<name>A0ABY5D788_9ACTN</name>
<dbReference type="InterPro" id="IPR047872">
    <property type="entry name" value="EFG_IV"/>
</dbReference>
<feature type="domain" description="Tr-type G" evidence="9">
    <location>
        <begin position="9"/>
        <end position="296"/>
    </location>
</feature>
<comment type="caution">
    <text evidence="7">Lacks conserved residue(s) required for the propagation of feature annotation.</text>
</comment>
<comment type="subcellular location">
    <subcellularLocation>
        <location evidence="7">Cytoplasm</location>
    </subcellularLocation>
</comment>
<dbReference type="SMART" id="SM00838">
    <property type="entry name" value="EFG_C"/>
    <property type="match status" value="1"/>
</dbReference>
<organism evidence="10 11">
    <name type="scientific">Nocardiopsis exhalans</name>
    <dbReference type="NCBI Taxonomy" id="163604"/>
    <lineage>
        <taxon>Bacteria</taxon>
        <taxon>Bacillati</taxon>
        <taxon>Actinomycetota</taxon>
        <taxon>Actinomycetes</taxon>
        <taxon>Streptosporangiales</taxon>
        <taxon>Nocardiopsidaceae</taxon>
        <taxon>Nocardiopsis</taxon>
    </lineage>
</organism>
<dbReference type="PANTHER" id="PTHR43261">
    <property type="entry name" value="TRANSLATION ELONGATION FACTOR G-RELATED"/>
    <property type="match status" value="1"/>
</dbReference>
<keyword evidence="4 7" id="KW-0648">Protein biosynthesis</keyword>
<keyword evidence="2 7" id="KW-0547">Nucleotide-binding</keyword>
<dbReference type="InterPro" id="IPR053905">
    <property type="entry name" value="EF-G-like_DII"/>
</dbReference>
<dbReference type="Pfam" id="PF00679">
    <property type="entry name" value="EFG_C"/>
    <property type="match status" value="1"/>
</dbReference>
<evidence type="ECO:0000313" key="11">
    <source>
        <dbReference type="Proteomes" id="UP001055940"/>
    </source>
</evidence>
<dbReference type="NCBIfam" id="TIGR00231">
    <property type="entry name" value="small_GTP"/>
    <property type="match status" value="1"/>
</dbReference>
<evidence type="ECO:0000256" key="8">
    <source>
        <dbReference type="NCBIfam" id="TIGR00484"/>
    </source>
</evidence>
<evidence type="ECO:0000256" key="2">
    <source>
        <dbReference type="ARBA" id="ARBA00022741"/>
    </source>
</evidence>
<dbReference type="InterPro" id="IPR004540">
    <property type="entry name" value="Transl_elong_EFG/EF2"/>
</dbReference>
<keyword evidence="11" id="KW-1185">Reference proteome</keyword>
<dbReference type="Proteomes" id="UP001055940">
    <property type="component" value="Chromosome"/>
</dbReference>
<dbReference type="InterPro" id="IPR035649">
    <property type="entry name" value="EFG_V"/>
</dbReference>
<evidence type="ECO:0000313" key="10">
    <source>
        <dbReference type="EMBL" id="USY19611.1"/>
    </source>
</evidence>
<protein>
    <recommendedName>
        <fullName evidence="7 8">Elongation factor G</fullName>
        <shortName evidence="7">EF-G</shortName>
    </recommendedName>
</protein>
<evidence type="ECO:0000256" key="6">
    <source>
        <dbReference type="ARBA" id="ARBA00024731"/>
    </source>
</evidence>
<dbReference type="CDD" id="cd04088">
    <property type="entry name" value="EFG_mtEFG_II"/>
    <property type="match status" value="1"/>
</dbReference>
<evidence type="ECO:0000259" key="9">
    <source>
        <dbReference type="PROSITE" id="PS51722"/>
    </source>
</evidence>
<gene>
    <name evidence="7 10" type="primary">fusA</name>
    <name evidence="10" type="ORF">NE857_30975</name>
</gene>
<dbReference type="SUPFAM" id="SSF54211">
    <property type="entry name" value="Ribosomal protein S5 domain 2-like"/>
    <property type="match status" value="1"/>
</dbReference>
<keyword evidence="7" id="KW-0963">Cytoplasm</keyword>
<accession>A0ABY5D788</accession>
<dbReference type="InterPro" id="IPR000795">
    <property type="entry name" value="T_Tr_GTP-bd_dom"/>
</dbReference>
<dbReference type="InterPro" id="IPR009000">
    <property type="entry name" value="Transl_B-barrel_sf"/>
</dbReference>
<dbReference type="SUPFAM" id="SSF52540">
    <property type="entry name" value="P-loop containing nucleoside triphosphate hydrolases"/>
    <property type="match status" value="1"/>
</dbReference>